<dbReference type="PANTHER" id="PTHR33988:SF2">
    <property type="entry name" value="ENDORIBONUCLEASE MAZF"/>
    <property type="match status" value="1"/>
</dbReference>
<dbReference type="InterPro" id="IPR003477">
    <property type="entry name" value="PemK-like"/>
</dbReference>
<dbReference type="RefSeq" id="WP_063872871.1">
    <property type="nucleotide sequence ID" value="NZ_CAWMRI010000140.1"/>
</dbReference>
<organism evidence="4 5">
    <name type="scientific">Nodularia spumigena CENA596</name>
    <dbReference type="NCBI Taxonomy" id="1819295"/>
    <lineage>
        <taxon>Bacteria</taxon>
        <taxon>Bacillati</taxon>
        <taxon>Cyanobacteriota</taxon>
        <taxon>Cyanophyceae</taxon>
        <taxon>Nostocales</taxon>
        <taxon>Nodulariaceae</taxon>
        <taxon>Nodularia</taxon>
    </lineage>
</organism>
<dbReference type="GO" id="GO:0003677">
    <property type="term" value="F:DNA binding"/>
    <property type="evidence" value="ECO:0007669"/>
    <property type="project" value="InterPro"/>
</dbReference>
<dbReference type="PIRSF" id="PIRSF033490">
    <property type="entry name" value="MazF"/>
    <property type="match status" value="1"/>
</dbReference>
<evidence type="ECO:0000313" key="4">
    <source>
        <dbReference type="EMBL" id="KZL49695.1"/>
    </source>
</evidence>
<dbReference type="InterPro" id="IPR011067">
    <property type="entry name" value="Plasmid_toxin/cell-grow_inhib"/>
</dbReference>
<reference evidence="4 5" key="1">
    <citation type="submission" date="2016-04" db="EMBL/GenBank/DDBJ databases">
        <title>Draft Genome Assembly of the Bloom-forming Cyanobacterium Nodularia spumigena Strain CENA596 in Shrimp Production Ponds.</title>
        <authorList>
            <person name="Popin R.V."/>
            <person name="Rigonato J."/>
            <person name="Abreu V.A."/>
            <person name="Andreote A.P."/>
            <person name="Silveira S.B."/>
            <person name="Odebrecht C."/>
            <person name="Fiore M.F."/>
        </authorList>
    </citation>
    <scope>NUCLEOTIDE SEQUENCE [LARGE SCALE GENOMIC DNA]</scope>
    <source>
        <strain evidence="4 5">CENA596</strain>
    </source>
</reference>
<dbReference type="Gene3D" id="2.30.30.110">
    <property type="match status" value="1"/>
</dbReference>
<dbReference type="Pfam" id="PF02452">
    <property type="entry name" value="PemK_toxin"/>
    <property type="match status" value="1"/>
</dbReference>
<keyword evidence="3" id="KW-0540">Nuclease</keyword>
<gene>
    <name evidence="4" type="ORF">A2T98_11405</name>
</gene>
<dbReference type="GO" id="GO:0016075">
    <property type="term" value="P:rRNA catabolic process"/>
    <property type="evidence" value="ECO:0007669"/>
    <property type="project" value="TreeGrafter"/>
</dbReference>
<dbReference type="EC" id="3.1.-.-" evidence="3"/>
<dbReference type="AlphaFoldDB" id="A0A161VRF3"/>
<comment type="similarity">
    <text evidence="1 3">Belongs to the PemK/MazF family.</text>
</comment>
<dbReference type="Proteomes" id="UP000076555">
    <property type="component" value="Unassembled WGS sequence"/>
</dbReference>
<protein>
    <recommendedName>
        <fullName evidence="3">mRNA interferase</fullName>
        <ecNumber evidence="3">3.1.-.-</ecNumber>
    </recommendedName>
</protein>
<evidence type="ECO:0000256" key="2">
    <source>
        <dbReference type="ARBA" id="ARBA00022649"/>
    </source>
</evidence>
<keyword evidence="3" id="KW-0378">Hydrolase</keyword>
<dbReference type="OrthoDB" id="9808744at2"/>
<name>A0A161VRF3_NODSP</name>
<dbReference type="EMBL" id="LWAJ01000140">
    <property type="protein sequence ID" value="KZL49695.1"/>
    <property type="molecule type" value="Genomic_DNA"/>
</dbReference>
<dbReference type="GO" id="GO:0016787">
    <property type="term" value="F:hydrolase activity"/>
    <property type="evidence" value="ECO:0007669"/>
    <property type="project" value="UniProtKB-KW"/>
</dbReference>
<dbReference type="PANTHER" id="PTHR33988">
    <property type="entry name" value="ENDORIBONUCLEASE MAZF-RELATED"/>
    <property type="match status" value="1"/>
</dbReference>
<evidence type="ECO:0000313" key="5">
    <source>
        <dbReference type="Proteomes" id="UP000076555"/>
    </source>
</evidence>
<accession>A0A161VRF3</accession>
<comment type="function">
    <text evidence="3">Toxic component of a type II toxin-antitoxin (TA) system.</text>
</comment>
<proteinExistence type="inferred from homology"/>
<sequence>MSIERGQIYFVNLNPVIGREQSGTRPVLVLSVDAINQLPLVVTVVVGTKGTNIKRDYPTNIRVSPSESGLLIETVFLCFQIRSLDPNRFLTESTGKISDSKMLEVEAAVRYCLGL</sequence>
<dbReference type="GO" id="GO:0006402">
    <property type="term" value="P:mRNA catabolic process"/>
    <property type="evidence" value="ECO:0007669"/>
    <property type="project" value="TreeGrafter"/>
</dbReference>
<evidence type="ECO:0000256" key="3">
    <source>
        <dbReference type="PIRNR" id="PIRNR033490"/>
    </source>
</evidence>
<comment type="caution">
    <text evidence="4">The sequence shown here is derived from an EMBL/GenBank/DDBJ whole genome shotgun (WGS) entry which is preliminary data.</text>
</comment>
<evidence type="ECO:0000256" key="1">
    <source>
        <dbReference type="ARBA" id="ARBA00007521"/>
    </source>
</evidence>
<dbReference type="GO" id="GO:0004521">
    <property type="term" value="F:RNA endonuclease activity"/>
    <property type="evidence" value="ECO:0007669"/>
    <property type="project" value="TreeGrafter"/>
</dbReference>
<keyword evidence="3" id="KW-0255">Endonuclease</keyword>
<keyword evidence="2" id="KW-1277">Toxin-antitoxin system</keyword>
<dbReference type="SUPFAM" id="SSF50118">
    <property type="entry name" value="Cell growth inhibitor/plasmid maintenance toxic component"/>
    <property type="match status" value="1"/>
</dbReference>